<reference evidence="12 13" key="1">
    <citation type="submission" date="2015-12" db="EMBL/GenBank/DDBJ databases">
        <title>Draft genome of the nematode, Onchocerca flexuosa.</title>
        <authorList>
            <person name="Mitreva M."/>
        </authorList>
    </citation>
    <scope>NUCLEOTIDE SEQUENCE [LARGE SCALE GENOMIC DNA]</scope>
    <source>
        <strain evidence="12">Red Deer</strain>
    </source>
</reference>
<keyword evidence="9" id="KW-0472">Membrane</keyword>
<keyword evidence="9" id="KW-1133">Transmembrane helix</keyword>
<dbReference type="SUPFAM" id="SSF54189">
    <property type="entry name" value="Ribosomal proteins S24e, L23 and L15e"/>
    <property type="match status" value="1"/>
</dbReference>
<proteinExistence type="inferred from homology"/>
<evidence type="ECO:0000256" key="5">
    <source>
        <dbReference type="ARBA" id="ARBA00022884"/>
    </source>
</evidence>
<protein>
    <recommendedName>
        <fullName evidence="14">COesterase domain-containing protein</fullName>
    </recommendedName>
</protein>
<dbReference type="CDD" id="cd11677">
    <property type="entry name" value="Gemin7"/>
    <property type="match status" value="1"/>
</dbReference>
<feature type="domain" description="Carboxylesterase type B" evidence="10">
    <location>
        <begin position="95"/>
        <end position="468"/>
    </location>
</feature>
<keyword evidence="4" id="KW-0699">rRNA-binding</keyword>
<evidence type="ECO:0000256" key="1">
    <source>
        <dbReference type="ARBA" id="ARBA00005964"/>
    </source>
</evidence>
<evidence type="ECO:0000259" key="11">
    <source>
        <dbReference type="Pfam" id="PF03939"/>
    </source>
</evidence>
<name>A0A238BVP6_9BILA</name>
<dbReference type="InterPro" id="IPR019819">
    <property type="entry name" value="Carboxylesterase_B_CS"/>
</dbReference>
<dbReference type="Pfam" id="PF03939">
    <property type="entry name" value="Ribosomal_L23eN"/>
    <property type="match status" value="1"/>
</dbReference>
<evidence type="ECO:0000256" key="2">
    <source>
        <dbReference type="ARBA" id="ARBA00006700"/>
    </source>
</evidence>
<dbReference type="InterPro" id="IPR051093">
    <property type="entry name" value="Neuroligin/BSAL"/>
</dbReference>
<dbReference type="PROSITE" id="PS00941">
    <property type="entry name" value="CARBOXYLESTERASE_B_2"/>
    <property type="match status" value="1"/>
</dbReference>
<dbReference type="SUPFAM" id="SSF53474">
    <property type="entry name" value="alpha/beta-Hydrolases"/>
    <property type="match status" value="1"/>
</dbReference>
<dbReference type="GO" id="GO:0006412">
    <property type="term" value="P:translation"/>
    <property type="evidence" value="ECO:0007669"/>
    <property type="project" value="InterPro"/>
</dbReference>
<dbReference type="InterPro" id="IPR029058">
    <property type="entry name" value="AB_hydrolase_fold"/>
</dbReference>
<dbReference type="InterPro" id="IPR013025">
    <property type="entry name" value="Ribosomal_uL23-like"/>
</dbReference>
<dbReference type="GO" id="GO:1990904">
    <property type="term" value="C:ribonucleoprotein complex"/>
    <property type="evidence" value="ECO:0007669"/>
    <property type="project" value="UniProtKB-KW"/>
</dbReference>
<evidence type="ECO:0000259" key="10">
    <source>
        <dbReference type="Pfam" id="PF00135"/>
    </source>
</evidence>
<dbReference type="FunFam" id="3.30.70.330:FF:000035">
    <property type="entry name" value="60S ribosomal protein L23a"/>
    <property type="match status" value="1"/>
</dbReference>
<dbReference type="Gene3D" id="3.30.70.330">
    <property type="match status" value="1"/>
</dbReference>
<dbReference type="GO" id="GO:0003735">
    <property type="term" value="F:structural constituent of ribosome"/>
    <property type="evidence" value="ECO:0007669"/>
    <property type="project" value="InterPro"/>
</dbReference>
<dbReference type="Gene3D" id="2.30.30.100">
    <property type="match status" value="1"/>
</dbReference>
<dbReference type="NCBIfam" id="NF011118">
    <property type="entry name" value="PRK14548.1"/>
    <property type="match status" value="1"/>
</dbReference>
<evidence type="ECO:0000256" key="3">
    <source>
        <dbReference type="ARBA" id="ARBA00022729"/>
    </source>
</evidence>
<dbReference type="AlphaFoldDB" id="A0A238BVP6"/>
<feature type="region of interest" description="Disordered" evidence="8">
    <location>
        <begin position="660"/>
        <end position="687"/>
    </location>
</feature>
<dbReference type="OrthoDB" id="408631at2759"/>
<dbReference type="Pfam" id="PF11095">
    <property type="entry name" value="Gemin7"/>
    <property type="match status" value="1"/>
</dbReference>
<dbReference type="HAMAP" id="MF_01369_A">
    <property type="entry name" value="Ribosomal_uL23_A"/>
    <property type="match status" value="1"/>
</dbReference>
<feature type="domain" description="Large ribosomal subunit protein uL23 N-terminal" evidence="11">
    <location>
        <begin position="684"/>
        <end position="733"/>
    </location>
</feature>
<dbReference type="Pfam" id="PF00135">
    <property type="entry name" value="COesterase"/>
    <property type="match status" value="1"/>
</dbReference>
<accession>A0A238BVP6</accession>
<sequence>MDGLRALLWVGTVGCIIVDRESGEPTRPTRNTWDSDKPSEQLRKNDVLVRLAIGDVVGQEMMVNNVPWTPDHDPTEQIRKHWTYSKPDQTSLLNNVTVMTFLGIPYAEPPISQRRFKSPQLITELPGKQPFLAFQHSPSCAQDVEARPSLFVNDPYSFHVSEDCLYLNIFTPDISRGSRPVIVFFHGGNFQTGSSNEWPGHVLSSRGIIVVTVNYRLGAFGFLSFGDANTGNYGLQDQRTALQFVQEHIASFGGDPRQVTIVGHDAGAVSVGLHMLSPFSKNLFRAGAAMSGAEISYHSTIGKSALAFNNTMKLGRYLGCAQPVAKHIWDCILTRSTNDIIQAIQTIPVEYNRYLFLPHVDGRFIPAHPMFLLNSLPIANSNYLSAVPYLTGFNREDGSEVILENRLLGEFNDFVPIDHEYLKNFVLEYAFRHNYTTNREAVVEAIIDRYTYWPDISDEYAMKREFIHVNLLFFIYHKHVCHDCDLYLLFGFPFMSRNILPKHFENMTWTDADRNASHLLTTIFRQFAMYMNPNIPMDSSWLAFEPRRHWYLNFNYSLYSDFAKPGILERDYRWESVSFWNIYIPSLVQYMTTTVSSLEVKIRKELLSYQIILGVVICILFVIFVLMCLFAYLLFERNPKRFAKELNRKRLIRNGLNKMAPKQVSKKSTVGPDKGEKGTGKPKAAKALDAKKKVAKGQFKVHKKGVRTSVHFHRPRTLTLPRSPRYPRKSVPRREKLDAYAIIKHPLTTESAMKKIEDTNTLVFIVDIKSNKPQIRLAVKKLYNIDVQKVNTLVTPNHEKKAYVRLAPDYDALDSLFNSLVRQENDKFFRNEKIAMVEDKKKSSACDKSAGEHESLEQKQRAELRERFLRLMSFLGGKQVELDMHERTHVTGKFNAVKADQSHYVVDSLVTPIGMIDHAILRMNDTIIISTNDLSELSNFKTLNQ</sequence>
<keyword evidence="13" id="KW-1185">Reference proteome</keyword>
<evidence type="ECO:0008006" key="14">
    <source>
        <dbReference type="Google" id="ProtNLM"/>
    </source>
</evidence>
<keyword evidence="9" id="KW-0812">Transmembrane</keyword>
<evidence type="ECO:0000256" key="9">
    <source>
        <dbReference type="SAM" id="Phobius"/>
    </source>
</evidence>
<feature type="transmembrane region" description="Helical" evidence="9">
    <location>
        <begin position="611"/>
        <end position="635"/>
    </location>
</feature>
<dbReference type="PANTHER" id="PTHR43903">
    <property type="entry name" value="NEUROLIGIN"/>
    <property type="match status" value="1"/>
</dbReference>
<comment type="similarity">
    <text evidence="1">Belongs to the type-B carboxylesterase/lipase family.</text>
</comment>
<dbReference type="InterPro" id="IPR002018">
    <property type="entry name" value="CarbesteraseB"/>
</dbReference>
<keyword evidence="3" id="KW-0732">Signal</keyword>
<evidence type="ECO:0000256" key="4">
    <source>
        <dbReference type="ARBA" id="ARBA00022730"/>
    </source>
</evidence>
<evidence type="ECO:0000256" key="6">
    <source>
        <dbReference type="ARBA" id="ARBA00022980"/>
    </source>
</evidence>
<keyword evidence="7" id="KW-0687">Ribonucleoprotein</keyword>
<dbReference type="GO" id="GO:0019843">
    <property type="term" value="F:rRNA binding"/>
    <property type="evidence" value="ECO:0007669"/>
    <property type="project" value="UniProtKB-KW"/>
</dbReference>
<gene>
    <name evidence="12" type="ORF">X798_03985</name>
</gene>
<evidence type="ECO:0000313" key="13">
    <source>
        <dbReference type="Proteomes" id="UP000242913"/>
    </source>
</evidence>
<dbReference type="GO" id="GO:0034719">
    <property type="term" value="C:SMN-Sm protein complex"/>
    <property type="evidence" value="ECO:0007669"/>
    <property type="project" value="InterPro"/>
</dbReference>
<evidence type="ECO:0000256" key="8">
    <source>
        <dbReference type="SAM" id="MobiDB-lite"/>
    </source>
</evidence>
<evidence type="ECO:0000256" key="7">
    <source>
        <dbReference type="ARBA" id="ARBA00023274"/>
    </source>
</evidence>
<organism evidence="12 13">
    <name type="scientific">Onchocerca flexuosa</name>
    <dbReference type="NCBI Taxonomy" id="387005"/>
    <lineage>
        <taxon>Eukaryota</taxon>
        <taxon>Metazoa</taxon>
        <taxon>Ecdysozoa</taxon>
        <taxon>Nematoda</taxon>
        <taxon>Chromadorea</taxon>
        <taxon>Rhabditida</taxon>
        <taxon>Spirurina</taxon>
        <taxon>Spiruromorpha</taxon>
        <taxon>Filarioidea</taxon>
        <taxon>Onchocercidae</taxon>
        <taxon>Onchocerca</taxon>
    </lineage>
</organism>
<keyword evidence="6" id="KW-0689">Ribosomal protein</keyword>
<dbReference type="Pfam" id="PF00276">
    <property type="entry name" value="Ribosomal_L23"/>
    <property type="match status" value="1"/>
</dbReference>
<dbReference type="Proteomes" id="UP000242913">
    <property type="component" value="Unassembled WGS sequence"/>
</dbReference>
<dbReference type="InterPro" id="IPR005633">
    <property type="entry name" value="Ribosomal_uL23_N"/>
</dbReference>
<dbReference type="EMBL" id="KZ269998">
    <property type="protein sequence ID" value="OZC09054.1"/>
    <property type="molecule type" value="Genomic_DNA"/>
</dbReference>
<dbReference type="InterPro" id="IPR020338">
    <property type="entry name" value="SMN_gemin7"/>
</dbReference>
<evidence type="ECO:0000313" key="12">
    <source>
        <dbReference type="EMBL" id="OZC09054.1"/>
    </source>
</evidence>
<keyword evidence="5" id="KW-0694">RNA-binding</keyword>
<dbReference type="InterPro" id="IPR012678">
    <property type="entry name" value="Ribosomal_uL23/eL15/eS24_sf"/>
</dbReference>
<dbReference type="InterPro" id="IPR012677">
    <property type="entry name" value="Nucleotide-bd_a/b_plait_sf"/>
</dbReference>
<dbReference type="GO" id="GO:0005840">
    <property type="term" value="C:ribosome"/>
    <property type="evidence" value="ECO:0007669"/>
    <property type="project" value="UniProtKB-KW"/>
</dbReference>
<comment type="similarity">
    <text evidence="2">Belongs to the universal ribosomal protein uL23 family.</text>
</comment>
<dbReference type="Gene3D" id="3.40.50.1820">
    <property type="entry name" value="alpha/beta hydrolase"/>
    <property type="match status" value="1"/>
</dbReference>